<comment type="catalytic activity">
    <reaction evidence="8 9">
        <text>hydroxymethylbilane = uroporphyrinogen III + H2O</text>
        <dbReference type="Rhea" id="RHEA:18965"/>
        <dbReference type="ChEBI" id="CHEBI:15377"/>
        <dbReference type="ChEBI" id="CHEBI:57308"/>
        <dbReference type="ChEBI" id="CHEBI:57845"/>
        <dbReference type="EC" id="4.2.1.75"/>
    </reaction>
</comment>
<dbReference type="EC" id="4.2.1.75" evidence="3 9"/>
<reference evidence="12" key="1">
    <citation type="submission" date="2016-10" db="EMBL/GenBank/DDBJ databases">
        <authorList>
            <person name="Varghese N."/>
            <person name="Submissions S."/>
        </authorList>
    </citation>
    <scope>NUCLEOTIDE SEQUENCE [LARGE SCALE GENOMIC DNA]</scope>
    <source>
        <strain evidence="12">DSM 25927</strain>
    </source>
</reference>
<dbReference type="STRING" id="489703.SAMN04488038_107174"/>
<keyword evidence="5 9" id="KW-0627">Porphyrin biosynthesis</keyword>
<dbReference type="EMBL" id="FOFS01000007">
    <property type="protein sequence ID" value="SEQ52639.1"/>
    <property type="molecule type" value="Genomic_DNA"/>
</dbReference>
<keyword evidence="12" id="KW-1185">Reference proteome</keyword>
<dbReference type="GO" id="GO:0004852">
    <property type="term" value="F:uroporphyrinogen-III synthase activity"/>
    <property type="evidence" value="ECO:0007669"/>
    <property type="project" value="UniProtKB-UniRule"/>
</dbReference>
<evidence type="ECO:0000256" key="9">
    <source>
        <dbReference type="RuleBase" id="RU366031"/>
    </source>
</evidence>
<dbReference type="SUPFAM" id="SSF69618">
    <property type="entry name" value="HemD-like"/>
    <property type="match status" value="1"/>
</dbReference>
<feature type="domain" description="Tetrapyrrole biosynthesis uroporphyrinogen III synthase" evidence="10">
    <location>
        <begin position="26"/>
        <end position="227"/>
    </location>
</feature>
<keyword evidence="4 9" id="KW-0456">Lyase</keyword>
<evidence type="ECO:0000313" key="12">
    <source>
        <dbReference type="Proteomes" id="UP000199233"/>
    </source>
</evidence>
<dbReference type="InterPro" id="IPR003754">
    <property type="entry name" value="4pyrrol_synth_uPrphyn_synth"/>
</dbReference>
<organism evidence="11 12">
    <name type="scientific">Solimonas aquatica</name>
    <dbReference type="NCBI Taxonomy" id="489703"/>
    <lineage>
        <taxon>Bacteria</taxon>
        <taxon>Pseudomonadati</taxon>
        <taxon>Pseudomonadota</taxon>
        <taxon>Gammaproteobacteria</taxon>
        <taxon>Nevskiales</taxon>
        <taxon>Nevskiaceae</taxon>
        <taxon>Solimonas</taxon>
    </lineage>
</organism>
<dbReference type="Gene3D" id="3.40.50.10090">
    <property type="match status" value="2"/>
</dbReference>
<dbReference type="PANTHER" id="PTHR38042">
    <property type="entry name" value="UROPORPHYRINOGEN-III SYNTHASE, CHLOROPLASTIC"/>
    <property type="match status" value="1"/>
</dbReference>
<evidence type="ECO:0000256" key="2">
    <source>
        <dbReference type="ARBA" id="ARBA00008133"/>
    </source>
</evidence>
<name>A0A1H9GRK5_9GAMM</name>
<comment type="function">
    <text evidence="6 9">Catalyzes cyclization of the linear tetrapyrrole, hydroxymethylbilane, to the macrocyclic uroporphyrinogen III.</text>
</comment>
<evidence type="ECO:0000259" key="10">
    <source>
        <dbReference type="Pfam" id="PF02602"/>
    </source>
</evidence>
<proteinExistence type="inferred from homology"/>
<evidence type="ECO:0000256" key="5">
    <source>
        <dbReference type="ARBA" id="ARBA00023244"/>
    </source>
</evidence>
<dbReference type="Pfam" id="PF02602">
    <property type="entry name" value="HEM4"/>
    <property type="match status" value="1"/>
</dbReference>
<dbReference type="InterPro" id="IPR039793">
    <property type="entry name" value="UROS/Hem4"/>
</dbReference>
<evidence type="ECO:0000256" key="6">
    <source>
        <dbReference type="ARBA" id="ARBA00037589"/>
    </source>
</evidence>
<sequence length="251" mass="26747">MSAAASLQGRRVLVTRPAAQAENLCRLLQARGAEVRRLPLQSIEAVRQPAAAARQLREAHGARAWIFTSVNAVEFAAQLDAGPWPQSIAIGAATAVALEARGQLPLLPEDAFSSEGVLALPLLQAVAGQRLLIVTGEKSRQLMAETLRARGAQVELAAVYRRVALPHTPERVRAALQDCDAVLLTSGEALQQLLALCDEAARALLCQARLVVPSQRVVEQARTLGCQGPLLLPEQVSDAAYLHCLEQALAS</sequence>
<dbReference type="Proteomes" id="UP000199233">
    <property type="component" value="Unassembled WGS sequence"/>
</dbReference>
<evidence type="ECO:0000313" key="11">
    <source>
        <dbReference type="EMBL" id="SEQ52639.1"/>
    </source>
</evidence>
<gene>
    <name evidence="11" type="ORF">SAMN04488038_107174</name>
</gene>
<dbReference type="GO" id="GO:0006780">
    <property type="term" value="P:uroporphyrinogen III biosynthetic process"/>
    <property type="evidence" value="ECO:0007669"/>
    <property type="project" value="UniProtKB-UniRule"/>
</dbReference>
<dbReference type="CDD" id="cd06578">
    <property type="entry name" value="HemD"/>
    <property type="match status" value="1"/>
</dbReference>
<dbReference type="PANTHER" id="PTHR38042:SF1">
    <property type="entry name" value="UROPORPHYRINOGEN-III SYNTHASE, CHLOROPLASTIC"/>
    <property type="match status" value="1"/>
</dbReference>
<evidence type="ECO:0000256" key="8">
    <source>
        <dbReference type="ARBA" id="ARBA00048617"/>
    </source>
</evidence>
<dbReference type="InterPro" id="IPR036108">
    <property type="entry name" value="4pyrrol_syn_uPrphyn_synt_sf"/>
</dbReference>
<evidence type="ECO:0000256" key="4">
    <source>
        <dbReference type="ARBA" id="ARBA00023239"/>
    </source>
</evidence>
<dbReference type="RefSeq" id="WP_177188941.1">
    <property type="nucleotide sequence ID" value="NZ_FOFS01000007.1"/>
</dbReference>
<dbReference type="AlphaFoldDB" id="A0A1H9GRK5"/>
<dbReference type="GO" id="GO:0006782">
    <property type="term" value="P:protoporphyrinogen IX biosynthetic process"/>
    <property type="evidence" value="ECO:0007669"/>
    <property type="project" value="UniProtKB-UniRule"/>
</dbReference>
<comment type="similarity">
    <text evidence="2 9">Belongs to the uroporphyrinogen-III synthase family.</text>
</comment>
<evidence type="ECO:0000256" key="7">
    <source>
        <dbReference type="ARBA" id="ARBA00040167"/>
    </source>
</evidence>
<evidence type="ECO:0000256" key="3">
    <source>
        <dbReference type="ARBA" id="ARBA00013109"/>
    </source>
</evidence>
<comment type="pathway">
    <text evidence="1 9">Porphyrin-containing compound metabolism; protoporphyrin-IX biosynthesis; coproporphyrinogen-III from 5-aminolevulinate: step 3/4.</text>
</comment>
<accession>A0A1H9GRK5</accession>
<evidence type="ECO:0000256" key="1">
    <source>
        <dbReference type="ARBA" id="ARBA00004772"/>
    </source>
</evidence>
<dbReference type="UniPathway" id="UPA00251">
    <property type="reaction ID" value="UER00320"/>
</dbReference>
<protein>
    <recommendedName>
        <fullName evidence="7 9">Uroporphyrinogen-III synthase</fullName>
        <ecNumber evidence="3 9">4.2.1.75</ecNumber>
    </recommendedName>
</protein>